<feature type="transmembrane region" description="Helical" evidence="6">
    <location>
        <begin position="207"/>
        <end position="227"/>
    </location>
</feature>
<feature type="transmembrane region" description="Helical" evidence="6">
    <location>
        <begin position="395"/>
        <end position="417"/>
    </location>
</feature>
<sequence length="480" mass="53117">MATEDPKQVKTMEEAVSGLATPEEGSTNIVIDPEAERLLVRKLDMYILPGVFITYLFSFLDRTNIGNAKTAGMPADLHLVGNQINIAVSIFYVTYIIFEFPGAILMKRIGANRFISFCVCAWSLVTTFSGFERSAGGLIACRLLLGMCEAALLPSINLYLAMFWKREEIAKRSAVIFVALTMAGAFGGLFAYGLLRINVNGYEGWRWLFFIEGAITFCVGVGLYFAFPDSPETAYFLTPEQKKLARLRIDVGPREEQIDWSQVKSGFTSSLCWLSGFTQMFADVYNYSISTFLPTVVEGLGYTGLRIQYMTIPIYIVGSVCIFCFAALSDRIQRRAPIMIGFSLFTIIGYSILLGTSNHHAGYAACYLIVLGGNVIPCLNIIWINGNSAPHYKRATALAMNQIVGNIGGIVSGQIYLTRESPRYKTGQATALSCCLASWCCVWLQLWLLSKKNKDKARKVVAGEPDIGVGDESIHFKYQL</sequence>
<dbReference type="PANTHER" id="PTHR43791:SF24">
    <property type="entry name" value="NICOTINIC ACID PLASMA MEMBRANE TRANSPORTER"/>
    <property type="match status" value="1"/>
</dbReference>
<evidence type="ECO:0000256" key="6">
    <source>
        <dbReference type="SAM" id="Phobius"/>
    </source>
</evidence>
<dbReference type="PROSITE" id="PS50850">
    <property type="entry name" value="MFS"/>
    <property type="match status" value="1"/>
</dbReference>
<feature type="transmembrane region" description="Helical" evidence="6">
    <location>
        <begin position="110"/>
        <end position="131"/>
    </location>
</feature>
<dbReference type="CDD" id="cd17327">
    <property type="entry name" value="MFS_FEN2_like"/>
    <property type="match status" value="1"/>
</dbReference>
<keyword evidence="2" id="KW-0813">Transport</keyword>
<proteinExistence type="predicted"/>
<dbReference type="InterPro" id="IPR036259">
    <property type="entry name" value="MFS_trans_sf"/>
</dbReference>
<feature type="domain" description="Major facilitator superfamily (MFS) profile" evidence="7">
    <location>
        <begin position="47"/>
        <end position="480"/>
    </location>
</feature>
<dbReference type="Gene3D" id="1.20.1250.20">
    <property type="entry name" value="MFS general substrate transporter like domains"/>
    <property type="match status" value="2"/>
</dbReference>
<feature type="transmembrane region" description="Helical" evidence="6">
    <location>
        <begin position="361"/>
        <end position="383"/>
    </location>
</feature>
<keyword evidence="5 6" id="KW-0472">Membrane</keyword>
<name>A0ABP0BWP1_9PEZI</name>
<feature type="transmembrane region" description="Helical" evidence="6">
    <location>
        <begin position="309"/>
        <end position="329"/>
    </location>
</feature>
<feature type="transmembrane region" description="Helical" evidence="6">
    <location>
        <begin position="429"/>
        <end position="449"/>
    </location>
</feature>
<organism evidence="8 9">
    <name type="scientific">Sporothrix curviconia</name>
    <dbReference type="NCBI Taxonomy" id="1260050"/>
    <lineage>
        <taxon>Eukaryota</taxon>
        <taxon>Fungi</taxon>
        <taxon>Dikarya</taxon>
        <taxon>Ascomycota</taxon>
        <taxon>Pezizomycotina</taxon>
        <taxon>Sordariomycetes</taxon>
        <taxon>Sordariomycetidae</taxon>
        <taxon>Ophiostomatales</taxon>
        <taxon>Ophiostomataceae</taxon>
        <taxon>Sporothrix</taxon>
    </lineage>
</organism>
<evidence type="ECO:0000256" key="4">
    <source>
        <dbReference type="ARBA" id="ARBA00022989"/>
    </source>
</evidence>
<evidence type="ECO:0000313" key="8">
    <source>
        <dbReference type="EMBL" id="CAK7223400.1"/>
    </source>
</evidence>
<feature type="transmembrane region" description="Helical" evidence="6">
    <location>
        <begin position="80"/>
        <end position="98"/>
    </location>
</feature>
<keyword evidence="4 6" id="KW-1133">Transmembrane helix</keyword>
<feature type="transmembrane region" description="Helical" evidence="6">
    <location>
        <begin position="43"/>
        <end position="60"/>
    </location>
</feature>
<comment type="caution">
    <text evidence="8">The sequence shown here is derived from an EMBL/GenBank/DDBJ whole genome shotgun (WGS) entry which is preliminary data.</text>
</comment>
<feature type="transmembrane region" description="Helical" evidence="6">
    <location>
        <begin position="174"/>
        <end position="195"/>
    </location>
</feature>
<keyword evidence="3 6" id="KW-0812">Transmembrane</keyword>
<accession>A0ABP0BWP1</accession>
<feature type="transmembrane region" description="Helical" evidence="6">
    <location>
        <begin position="271"/>
        <end position="289"/>
    </location>
</feature>
<evidence type="ECO:0000259" key="7">
    <source>
        <dbReference type="PROSITE" id="PS50850"/>
    </source>
</evidence>
<evidence type="ECO:0000256" key="1">
    <source>
        <dbReference type="ARBA" id="ARBA00004141"/>
    </source>
</evidence>
<dbReference type="InterPro" id="IPR020846">
    <property type="entry name" value="MFS_dom"/>
</dbReference>
<feature type="transmembrane region" description="Helical" evidence="6">
    <location>
        <begin position="336"/>
        <end position="355"/>
    </location>
</feature>
<dbReference type="SUPFAM" id="SSF103473">
    <property type="entry name" value="MFS general substrate transporter"/>
    <property type="match status" value="1"/>
</dbReference>
<dbReference type="Pfam" id="PF07690">
    <property type="entry name" value="MFS_1"/>
    <property type="match status" value="1"/>
</dbReference>
<dbReference type="EMBL" id="CAWUHB010000027">
    <property type="protein sequence ID" value="CAK7223400.1"/>
    <property type="molecule type" value="Genomic_DNA"/>
</dbReference>
<evidence type="ECO:0000313" key="9">
    <source>
        <dbReference type="Proteomes" id="UP001642405"/>
    </source>
</evidence>
<reference evidence="8 9" key="1">
    <citation type="submission" date="2024-01" db="EMBL/GenBank/DDBJ databases">
        <authorList>
            <person name="Allen C."/>
            <person name="Tagirdzhanova G."/>
        </authorList>
    </citation>
    <scope>NUCLEOTIDE SEQUENCE [LARGE SCALE GENOMIC DNA]</scope>
</reference>
<gene>
    <name evidence="8" type="ORF">SCUCBS95973_005165</name>
</gene>
<evidence type="ECO:0000256" key="3">
    <source>
        <dbReference type="ARBA" id="ARBA00022692"/>
    </source>
</evidence>
<dbReference type="InterPro" id="IPR011701">
    <property type="entry name" value="MFS"/>
</dbReference>
<keyword evidence="9" id="KW-1185">Reference proteome</keyword>
<evidence type="ECO:0000256" key="5">
    <source>
        <dbReference type="ARBA" id="ARBA00023136"/>
    </source>
</evidence>
<feature type="transmembrane region" description="Helical" evidence="6">
    <location>
        <begin position="137"/>
        <end position="162"/>
    </location>
</feature>
<protein>
    <recommendedName>
        <fullName evidence="7">Major facilitator superfamily (MFS) profile domain-containing protein</fullName>
    </recommendedName>
</protein>
<comment type="subcellular location">
    <subcellularLocation>
        <location evidence="1">Membrane</location>
        <topology evidence="1">Multi-pass membrane protein</topology>
    </subcellularLocation>
</comment>
<dbReference type="Proteomes" id="UP001642405">
    <property type="component" value="Unassembled WGS sequence"/>
</dbReference>
<dbReference type="PANTHER" id="PTHR43791">
    <property type="entry name" value="PERMEASE-RELATED"/>
    <property type="match status" value="1"/>
</dbReference>
<evidence type="ECO:0000256" key="2">
    <source>
        <dbReference type="ARBA" id="ARBA00022448"/>
    </source>
</evidence>